<dbReference type="EMBL" id="CAUYUJ010019284">
    <property type="protein sequence ID" value="CAK0890007.1"/>
    <property type="molecule type" value="Genomic_DNA"/>
</dbReference>
<evidence type="ECO:0000313" key="1">
    <source>
        <dbReference type="EMBL" id="CAK0890007.1"/>
    </source>
</evidence>
<comment type="caution">
    <text evidence="1">The sequence shown here is derived from an EMBL/GenBank/DDBJ whole genome shotgun (WGS) entry which is preliminary data.</text>
</comment>
<dbReference type="Proteomes" id="UP001189429">
    <property type="component" value="Unassembled WGS sequence"/>
</dbReference>
<keyword evidence="2" id="KW-1185">Reference proteome</keyword>
<gene>
    <name evidence="1" type="ORF">PCOR1329_LOCUS70346</name>
</gene>
<evidence type="ECO:0008006" key="3">
    <source>
        <dbReference type="Google" id="ProtNLM"/>
    </source>
</evidence>
<proteinExistence type="predicted"/>
<organism evidence="1 2">
    <name type="scientific">Prorocentrum cordatum</name>
    <dbReference type="NCBI Taxonomy" id="2364126"/>
    <lineage>
        <taxon>Eukaryota</taxon>
        <taxon>Sar</taxon>
        <taxon>Alveolata</taxon>
        <taxon>Dinophyceae</taxon>
        <taxon>Prorocentrales</taxon>
        <taxon>Prorocentraceae</taxon>
        <taxon>Prorocentrum</taxon>
    </lineage>
</organism>
<name>A0ABN9WUX3_9DINO</name>
<accession>A0ABN9WUX3</accession>
<evidence type="ECO:0000313" key="2">
    <source>
        <dbReference type="Proteomes" id="UP001189429"/>
    </source>
</evidence>
<sequence>MATSDDLFNKCMIYLKEDASQSTAISLAKAIQEVIDDRTIVQNARPVLCRVQATKEFKPLARQAGKFYALLEKYGIDKNTISIKFQVYSRSFVVRSVASSRPVRIATWTE</sequence>
<protein>
    <recommendedName>
        <fullName evidence="3">40S ribosomal protein S7</fullName>
    </recommendedName>
</protein>
<reference evidence="1" key="1">
    <citation type="submission" date="2023-10" db="EMBL/GenBank/DDBJ databases">
        <authorList>
            <person name="Chen Y."/>
            <person name="Shah S."/>
            <person name="Dougan E. K."/>
            <person name="Thang M."/>
            <person name="Chan C."/>
        </authorList>
    </citation>
    <scope>NUCLEOTIDE SEQUENCE [LARGE SCALE GENOMIC DNA]</scope>
</reference>